<evidence type="ECO:0000313" key="2">
    <source>
        <dbReference type="EMBL" id="ROV87439.1"/>
    </source>
</evidence>
<gene>
    <name evidence="2" type="ORF">VSDG_09854</name>
</gene>
<keyword evidence="3" id="KW-1185">Reference proteome</keyword>
<dbReference type="InterPro" id="IPR017853">
    <property type="entry name" value="GH"/>
</dbReference>
<dbReference type="AlphaFoldDB" id="A0A423V999"/>
<proteinExistence type="predicted"/>
<reference evidence="2 3" key="1">
    <citation type="submission" date="2015-09" db="EMBL/GenBank/DDBJ databases">
        <title>Host preference determinants of Valsa canker pathogens revealed by comparative genomics.</title>
        <authorList>
            <person name="Yin Z."/>
            <person name="Huang L."/>
        </authorList>
    </citation>
    <scope>NUCLEOTIDE SEQUENCE [LARGE SCALE GENOMIC DNA]</scope>
    <source>
        <strain evidence="2 3">YSFL</strain>
    </source>
</reference>
<feature type="signal peptide" evidence="1">
    <location>
        <begin position="1"/>
        <end position="23"/>
    </location>
</feature>
<sequence>MMWRQKRWPLLLELLLVASQTAAQFNNPSGVDIWCGKAYRATNSSFDPGGWFEEPSTSTTPLLRLKAKPRMSIYLDTDRTAALLVDAEISYQLGEPIGESFISTPPQQLQVTVSMHNVTLGHATVDVGSIENEVFIALASLAPKLDAYNLTVQATLANSTLYSTTTSFSYLPYPDSYGSVARLDNLYGGTYVQRGKNSSWEQIFPYTYYVQWSLYWDANVSTLNDFASHGYNVIHIVPTGSLADKPFPWDQVQPYLDRAAELGLFLQWDVIWEPTNVTEMVEQIATLRTHPSILSWYQSDEPDGKSNPINSTGIAYSLIKELDPYHPISLALNCYDFYYSDYAAGADIITPDVYPISTNTSYSTVYDTICNATYGCCGCDDCGVGPTVFSDIPHRIDEFRRRDNLIGWAKTQWFAPQAFGNETFWTRYPTAPELELMTLLGVNHGAKGIVMWDYPTTSELFNITNAMAGLFTGQVASGFLVGAKRHQKLTVSGAEDVDAAAWVDGENRQAMVSVLNLDYGDIGGPVTITLPHGVKASSIGESLWGDSPWTVESDGILVNSQGLSGLDSAVYLINLA</sequence>
<name>A0A423V999_CYTCH</name>
<protein>
    <recommendedName>
        <fullName evidence="4">Glycoside hydrolase subgroup catalytic core</fullName>
    </recommendedName>
</protein>
<dbReference type="Gene3D" id="3.20.20.80">
    <property type="entry name" value="Glycosidases"/>
    <property type="match status" value="1"/>
</dbReference>
<evidence type="ECO:0000313" key="3">
    <source>
        <dbReference type="Proteomes" id="UP000284375"/>
    </source>
</evidence>
<dbReference type="EMBL" id="LJZO01000083">
    <property type="protein sequence ID" value="ROV87439.1"/>
    <property type="molecule type" value="Genomic_DNA"/>
</dbReference>
<evidence type="ECO:0008006" key="4">
    <source>
        <dbReference type="Google" id="ProtNLM"/>
    </source>
</evidence>
<dbReference type="STRING" id="252740.A0A423V999"/>
<dbReference type="SUPFAM" id="SSF51445">
    <property type="entry name" value="(Trans)glycosidases"/>
    <property type="match status" value="1"/>
</dbReference>
<organism evidence="2 3">
    <name type="scientific">Cytospora chrysosperma</name>
    <name type="common">Cytospora canker fungus</name>
    <name type="synonym">Sphaeria chrysosperma</name>
    <dbReference type="NCBI Taxonomy" id="252740"/>
    <lineage>
        <taxon>Eukaryota</taxon>
        <taxon>Fungi</taxon>
        <taxon>Dikarya</taxon>
        <taxon>Ascomycota</taxon>
        <taxon>Pezizomycotina</taxon>
        <taxon>Sordariomycetes</taxon>
        <taxon>Sordariomycetidae</taxon>
        <taxon>Diaporthales</taxon>
        <taxon>Cytosporaceae</taxon>
        <taxon>Cytospora</taxon>
    </lineage>
</organism>
<keyword evidence="1" id="KW-0732">Signal</keyword>
<comment type="caution">
    <text evidence="2">The sequence shown here is derived from an EMBL/GenBank/DDBJ whole genome shotgun (WGS) entry which is preliminary data.</text>
</comment>
<accession>A0A423V999</accession>
<feature type="chain" id="PRO_5019314509" description="Glycoside hydrolase subgroup catalytic core" evidence="1">
    <location>
        <begin position="24"/>
        <end position="576"/>
    </location>
</feature>
<dbReference type="Proteomes" id="UP000284375">
    <property type="component" value="Unassembled WGS sequence"/>
</dbReference>
<dbReference type="OrthoDB" id="2338662at2759"/>
<evidence type="ECO:0000256" key="1">
    <source>
        <dbReference type="SAM" id="SignalP"/>
    </source>
</evidence>